<sequence>MSEESNEAHRFSVSMEDFIRFLEAKTGESDCPACKGETWTVIGVDKTDISYRLVTALRDGSRPVTLSTFGVYCNNCGYIRQHLSRKVKDWVLENPGPEQLVLDEFDEADDNDVE</sequence>
<accession>A0A367M7K3</accession>
<evidence type="ECO:0000313" key="1">
    <source>
        <dbReference type="EMBL" id="RCI73477.1"/>
    </source>
</evidence>
<organism evidence="1 2">
    <name type="scientific">Pseudomonas aeruginosa</name>
    <dbReference type="NCBI Taxonomy" id="287"/>
    <lineage>
        <taxon>Bacteria</taxon>
        <taxon>Pseudomonadati</taxon>
        <taxon>Pseudomonadota</taxon>
        <taxon>Gammaproteobacteria</taxon>
        <taxon>Pseudomonadales</taxon>
        <taxon>Pseudomonadaceae</taxon>
        <taxon>Pseudomonas</taxon>
    </lineage>
</organism>
<gene>
    <name evidence="1" type="ORF">DT376_18140</name>
</gene>
<comment type="caution">
    <text evidence="1">The sequence shown here is derived from an EMBL/GenBank/DDBJ whole genome shotgun (WGS) entry which is preliminary data.</text>
</comment>
<evidence type="ECO:0000313" key="2">
    <source>
        <dbReference type="Proteomes" id="UP000253594"/>
    </source>
</evidence>
<dbReference type="Proteomes" id="UP000253594">
    <property type="component" value="Unassembled WGS sequence"/>
</dbReference>
<dbReference type="EMBL" id="QORE01000603">
    <property type="protein sequence ID" value="RCI73477.1"/>
    <property type="molecule type" value="Genomic_DNA"/>
</dbReference>
<reference evidence="1 2" key="1">
    <citation type="submission" date="2018-07" db="EMBL/GenBank/DDBJ databases">
        <title>Mechanisms of high-level aminoglycoside resistance among Gram-negative pathogens in Brazil.</title>
        <authorList>
            <person name="Ballaben A.S."/>
            <person name="Darini A.L.C."/>
            <person name="Doi Y."/>
        </authorList>
    </citation>
    <scope>NUCLEOTIDE SEQUENCE [LARGE SCALE GENOMIC DNA]</scope>
    <source>
        <strain evidence="1 2">B2-305</strain>
    </source>
</reference>
<protein>
    <submittedName>
        <fullName evidence="1">Uncharacterized protein</fullName>
    </submittedName>
</protein>
<dbReference type="RefSeq" id="WP_079380488.1">
    <property type="nucleotide sequence ID" value="NZ_CP054789.1"/>
</dbReference>
<dbReference type="AlphaFoldDB" id="A0A367M7K3"/>
<name>A0A367M7K3_PSEAI</name>
<proteinExistence type="predicted"/>